<keyword evidence="2" id="KW-1185">Reference proteome</keyword>
<reference evidence="1" key="1">
    <citation type="submission" date="2022-11" db="EMBL/GenBank/DDBJ databases">
        <title>Centuries of genome instability and evolution in soft-shell clam transmissible cancer (bioRxiv).</title>
        <authorList>
            <person name="Hart S.F.M."/>
            <person name="Yonemitsu M.A."/>
            <person name="Giersch R.M."/>
            <person name="Beal B.F."/>
            <person name="Arriagada G."/>
            <person name="Davis B.W."/>
            <person name="Ostrander E.A."/>
            <person name="Goff S.P."/>
            <person name="Metzger M.J."/>
        </authorList>
    </citation>
    <scope>NUCLEOTIDE SEQUENCE</scope>
    <source>
        <strain evidence="1">MELC-2E11</strain>
        <tissue evidence="1">Siphon/mantle</tissue>
    </source>
</reference>
<proteinExistence type="predicted"/>
<name>A0ABY7FLC6_MYAAR</name>
<evidence type="ECO:0000313" key="2">
    <source>
        <dbReference type="Proteomes" id="UP001164746"/>
    </source>
</evidence>
<gene>
    <name evidence="1" type="ORF">MAR_016356</name>
</gene>
<sequence>MIESLEAVAGVSRLLTNLYDTERIHAHVLNHLSLECVDVMLPQPGYTEVVNIEDDFKTLKHILSVIDHMQTTENSQEYYSNLADLEHIAGKAMCGMFNFNSHSKFHEPVLIHAKSLPAKFKVPEVADRCDIGSNLLLKYVRDKHLLHRIEGIAFTLRNKYRKLANVI</sequence>
<evidence type="ECO:0000313" key="1">
    <source>
        <dbReference type="EMBL" id="WAR22382.1"/>
    </source>
</evidence>
<dbReference type="Proteomes" id="UP001164746">
    <property type="component" value="Chromosome 12"/>
</dbReference>
<protein>
    <submittedName>
        <fullName evidence="1">Uncharacterized protein</fullName>
    </submittedName>
</protein>
<dbReference type="EMBL" id="CP111023">
    <property type="protein sequence ID" value="WAR22382.1"/>
    <property type="molecule type" value="Genomic_DNA"/>
</dbReference>
<organism evidence="1 2">
    <name type="scientific">Mya arenaria</name>
    <name type="common">Soft-shell clam</name>
    <dbReference type="NCBI Taxonomy" id="6604"/>
    <lineage>
        <taxon>Eukaryota</taxon>
        <taxon>Metazoa</taxon>
        <taxon>Spiralia</taxon>
        <taxon>Lophotrochozoa</taxon>
        <taxon>Mollusca</taxon>
        <taxon>Bivalvia</taxon>
        <taxon>Autobranchia</taxon>
        <taxon>Heteroconchia</taxon>
        <taxon>Euheterodonta</taxon>
        <taxon>Imparidentia</taxon>
        <taxon>Neoheterodontei</taxon>
        <taxon>Myida</taxon>
        <taxon>Myoidea</taxon>
        <taxon>Myidae</taxon>
        <taxon>Mya</taxon>
    </lineage>
</organism>
<accession>A0ABY7FLC6</accession>